<comment type="pathway">
    <text evidence="1">Lipid metabolism; fatty acid beta-oxidation.</text>
</comment>
<evidence type="ECO:0000313" key="3">
    <source>
        <dbReference type="EMBL" id="MBN7827320.1"/>
    </source>
</evidence>
<dbReference type="InterPro" id="IPR002347">
    <property type="entry name" value="SDR_fam"/>
</dbReference>
<comment type="caution">
    <text evidence="3">The sequence shown here is derived from an EMBL/GenBank/DDBJ whole genome shotgun (WGS) entry which is preliminary data.</text>
</comment>
<organism evidence="3 4">
    <name type="scientific">Bowmanella dokdonensis</name>
    <dbReference type="NCBI Taxonomy" id="751969"/>
    <lineage>
        <taxon>Bacteria</taxon>
        <taxon>Pseudomonadati</taxon>
        <taxon>Pseudomonadota</taxon>
        <taxon>Gammaproteobacteria</taxon>
        <taxon>Alteromonadales</taxon>
        <taxon>Alteromonadaceae</taxon>
        <taxon>Bowmanella</taxon>
    </lineage>
</organism>
<dbReference type="AlphaFoldDB" id="A0A939DSB9"/>
<sequence length="476" mass="52276">MAPTLTIDKQQSGQFANLSGDWNPMHLDPVAARRVQFGDTVIHGVNGTLVALDRFFAQRQGQSEQIQSLSATYASPIVQGTPLEVVWQAKGENQFRLSLLANGKRAQLLKLTLTARDGSCKDHVSDHRLDAQLPAQLTLHNAIGRDEEVDICWDRELAETLFPSLCASVPHEQIANLLVLTRIVGMRCPGQHSVFAGFDVQFGPAEVAVSRGQARYQADSVDERFNRALLNVTSGCMQGEIETLFRPRPVQQASMEEISTVIPVGRFSAQRALVIGGSRGLGEVTAKMIAAGGGKVIITYASGQEDAQRVCTEIVAWGGQCEAIRLDIGNLDEPTLDAVFRQNITHLYHFSSPKITKNEQSFDNRLLQLFLQHYVFGLNEVLAVAADKHGYKDKALHLFIPSSIFIQEQKKGFAEYITAKAAAETCLAQIAGRYRQWTMSAPRLQPMLTDQTAGVTHSTPMDTVNSMLAHLPSDRG</sequence>
<accession>A0A939DSB9</accession>
<dbReference type="Proteomes" id="UP000664654">
    <property type="component" value="Unassembled WGS sequence"/>
</dbReference>
<dbReference type="Gene3D" id="3.10.129.10">
    <property type="entry name" value="Hotdog Thioesterase"/>
    <property type="match status" value="1"/>
</dbReference>
<evidence type="ECO:0000259" key="2">
    <source>
        <dbReference type="Pfam" id="PF01575"/>
    </source>
</evidence>
<dbReference type="RefSeq" id="WP_206575431.1">
    <property type="nucleotide sequence ID" value="NZ_JAFKCV010000016.1"/>
</dbReference>
<evidence type="ECO:0000313" key="4">
    <source>
        <dbReference type="Proteomes" id="UP000664654"/>
    </source>
</evidence>
<evidence type="ECO:0000256" key="1">
    <source>
        <dbReference type="ARBA" id="ARBA00005005"/>
    </source>
</evidence>
<feature type="domain" description="MaoC-like" evidence="2">
    <location>
        <begin position="3"/>
        <end position="96"/>
    </location>
</feature>
<dbReference type="SUPFAM" id="SSF51735">
    <property type="entry name" value="NAD(P)-binding Rossmann-fold domains"/>
    <property type="match status" value="1"/>
</dbReference>
<dbReference type="Pfam" id="PF01575">
    <property type="entry name" value="MaoC_dehydratas"/>
    <property type="match status" value="1"/>
</dbReference>
<dbReference type="InterPro" id="IPR036291">
    <property type="entry name" value="NAD(P)-bd_dom_sf"/>
</dbReference>
<dbReference type="EMBL" id="JAFKCV010000016">
    <property type="protein sequence ID" value="MBN7827320.1"/>
    <property type="molecule type" value="Genomic_DNA"/>
</dbReference>
<dbReference type="GO" id="GO:0004300">
    <property type="term" value="F:enoyl-CoA hydratase activity"/>
    <property type="evidence" value="ECO:0007669"/>
    <property type="project" value="UniProtKB-ARBA"/>
</dbReference>
<keyword evidence="4" id="KW-1185">Reference proteome</keyword>
<dbReference type="InterPro" id="IPR002539">
    <property type="entry name" value="MaoC-like_dom"/>
</dbReference>
<name>A0A939DSB9_9ALTE</name>
<dbReference type="CDD" id="cd03441">
    <property type="entry name" value="R_hydratase_like"/>
    <property type="match status" value="1"/>
</dbReference>
<dbReference type="Pfam" id="PF00106">
    <property type="entry name" value="adh_short"/>
    <property type="match status" value="1"/>
</dbReference>
<dbReference type="InterPro" id="IPR029069">
    <property type="entry name" value="HotDog_dom_sf"/>
</dbReference>
<protein>
    <submittedName>
        <fullName evidence="3">SDR family NAD(P)-dependent oxidoreductase</fullName>
    </submittedName>
</protein>
<dbReference type="SUPFAM" id="SSF54637">
    <property type="entry name" value="Thioesterase/thiol ester dehydrase-isomerase"/>
    <property type="match status" value="1"/>
</dbReference>
<proteinExistence type="predicted"/>
<reference evidence="3" key="1">
    <citation type="submission" date="2021-03" db="EMBL/GenBank/DDBJ databases">
        <title>novel species isolated from a fishpond in China.</title>
        <authorList>
            <person name="Lu H."/>
            <person name="Cai Z."/>
        </authorList>
    </citation>
    <scope>NUCLEOTIDE SEQUENCE</scope>
    <source>
        <strain evidence="3">JCM 30855</strain>
    </source>
</reference>
<gene>
    <name evidence="3" type="ORF">J0A66_18960</name>
</gene>
<dbReference type="Gene3D" id="3.40.50.720">
    <property type="entry name" value="NAD(P)-binding Rossmann-like Domain"/>
    <property type="match status" value="1"/>
</dbReference>